<feature type="domain" description="DUF397" evidence="1">
    <location>
        <begin position="8"/>
        <end position="57"/>
    </location>
</feature>
<dbReference type="AlphaFoldDB" id="A0A1S1Q4E4"/>
<comment type="caution">
    <text evidence="2">The sequence shown here is derived from an EMBL/GenBank/DDBJ whole genome shotgun (WGS) entry which is preliminary data.</text>
</comment>
<evidence type="ECO:0000313" key="3">
    <source>
        <dbReference type="Proteomes" id="UP000179627"/>
    </source>
</evidence>
<evidence type="ECO:0000313" key="2">
    <source>
        <dbReference type="EMBL" id="OHV28055.1"/>
    </source>
</evidence>
<gene>
    <name evidence="2" type="ORF">CC117_30730</name>
</gene>
<evidence type="ECO:0000259" key="1">
    <source>
        <dbReference type="Pfam" id="PF04149"/>
    </source>
</evidence>
<dbReference type="Pfam" id="PF04149">
    <property type="entry name" value="DUF397"/>
    <property type="match status" value="1"/>
</dbReference>
<keyword evidence="3" id="KW-1185">Reference proteome</keyword>
<dbReference type="OrthoDB" id="3214698at2"/>
<organism evidence="2 3">
    <name type="scientific">Parafrankia colletiae</name>
    <dbReference type="NCBI Taxonomy" id="573497"/>
    <lineage>
        <taxon>Bacteria</taxon>
        <taxon>Bacillati</taxon>
        <taxon>Actinomycetota</taxon>
        <taxon>Actinomycetes</taxon>
        <taxon>Frankiales</taxon>
        <taxon>Frankiaceae</taxon>
        <taxon>Parafrankia</taxon>
    </lineage>
</organism>
<dbReference type="Proteomes" id="UP000179627">
    <property type="component" value="Unassembled WGS sequence"/>
</dbReference>
<dbReference type="EMBL" id="MBLM01000182">
    <property type="protein sequence ID" value="OHV28055.1"/>
    <property type="molecule type" value="Genomic_DNA"/>
</dbReference>
<dbReference type="InterPro" id="IPR007278">
    <property type="entry name" value="DUF397"/>
</dbReference>
<accession>A0A1S1Q4E4</accession>
<sequence>MSVPAVPRWRRPSELDPTVPDAVEVALDEHRVLIRSSLGPSVRTTPGAFGDFVRAVKRGEYDDLLDGVG</sequence>
<protein>
    <submittedName>
        <fullName evidence="2">DUF397 domain-containing protein</fullName>
    </submittedName>
</protein>
<proteinExistence type="predicted"/>
<name>A0A1S1Q4E4_9ACTN</name>
<reference evidence="3" key="1">
    <citation type="submission" date="2016-07" db="EMBL/GenBank/DDBJ databases">
        <title>Sequence Frankia sp. strain CcI1.17.</title>
        <authorList>
            <person name="Ghodhbane-Gtari F."/>
            <person name="Swanson E."/>
            <person name="Gueddou A."/>
            <person name="Morris K."/>
            <person name="Hezbri K."/>
            <person name="Ktari A."/>
            <person name="Nouioui I."/>
            <person name="Abebe-Akele F."/>
            <person name="Simpson S."/>
            <person name="Thomas K."/>
            <person name="Gtari M."/>
            <person name="Tisa L.S."/>
            <person name="Hurst S."/>
        </authorList>
    </citation>
    <scope>NUCLEOTIDE SEQUENCE [LARGE SCALE GENOMIC DNA]</scope>
    <source>
        <strain evidence="3">Cc1.17</strain>
    </source>
</reference>